<reference evidence="3" key="1">
    <citation type="journal article" date="2013" name="New Phytol.">
        <title>Comparative genomic and transcriptomic analyses reveal the hemibiotrophic stage shift of Colletotrichum fungi.</title>
        <authorList>
            <person name="Gan P."/>
            <person name="Ikeda K."/>
            <person name="Irieda H."/>
            <person name="Narusaka M."/>
            <person name="O'Connell R.J."/>
            <person name="Narusaka Y."/>
            <person name="Takano Y."/>
            <person name="Kubo Y."/>
            <person name="Shirasu K."/>
        </authorList>
    </citation>
    <scope>NUCLEOTIDE SEQUENCE [LARGE SCALE GENOMIC DNA]</scope>
    <source>
        <strain evidence="3">104-T / ATCC 96160 / CBS 514.97 / LARS 414 / MAFF 240422</strain>
    </source>
</reference>
<dbReference type="AlphaFoldDB" id="A0A484FTK0"/>
<comment type="caution">
    <text evidence="2">The sequence shown here is derived from an EMBL/GenBank/DDBJ whole genome shotgun (WGS) entry which is preliminary data.</text>
</comment>
<protein>
    <submittedName>
        <fullName evidence="2">Uncharacterized protein</fullName>
    </submittedName>
</protein>
<sequence>MSVHPARPRVGVAAEPTLTDYLTYTSPARTPDVIATPQHFQSDKNGSSISSRSYSRSVDLTCIAKSATRQTASISNE</sequence>
<evidence type="ECO:0000313" key="2">
    <source>
        <dbReference type="EMBL" id="TDZ20337.1"/>
    </source>
</evidence>
<evidence type="ECO:0000256" key="1">
    <source>
        <dbReference type="SAM" id="MobiDB-lite"/>
    </source>
</evidence>
<organism evidence="2 3">
    <name type="scientific">Colletotrichum orbiculare (strain 104-T / ATCC 96160 / CBS 514.97 / LARS 414 / MAFF 240422)</name>
    <name type="common">Cucumber anthracnose fungus</name>
    <name type="synonym">Colletotrichum lagenarium</name>
    <dbReference type="NCBI Taxonomy" id="1213857"/>
    <lineage>
        <taxon>Eukaryota</taxon>
        <taxon>Fungi</taxon>
        <taxon>Dikarya</taxon>
        <taxon>Ascomycota</taxon>
        <taxon>Pezizomycotina</taxon>
        <taxon>Sordariomycetes</taxon>
        <taxon>Hypocreomycetidae</taxon>
        <taxon>Glomerellales</taxon>
        <taxon>Glomerellaceae</taxon>
        <taxon>Colletotrichum</taxon>
        <taxon>Colletotrichum orbiculare species complex</taxon>
    </lineage>
</organism>
<feature type="region of interest" description="Disordered" evidence="1">
    <location>
        <begin position="35"/>
        <end position="54"/>
    </location>
</feature>
<dbReference type="Proteomes" id="UP000014480">
    <property type="component" value="Unassembled WGS sequence"/>
</dbReference>
<reference evidence="3" key="2">
    <citation type="journal article" date="2019" name="Mol. Plant Microbe Interact.">
        <title>Genome sequence resources for four phytopathogenic fungi from the Colletotrichum orbiculare species complex.</title>
        <authorList>
            <person name="Gan P."/>
            <person name="Tsushima A."/>
            <person name="Narusaka M."/>
            <person name="Narusaka Y."/>
            <person name="Takano Y."/>
            <person name="Kubo Y."/>
            <person name="Shirasu K."/>
        </authorList>
    </citation>
    <scope>GENOME REANNOTATION</scope>
    <source>
        <strain evidence="3">104-T / ATCC 96160 / CBS 514.97 / LARS 414 / MAFF 240422</strain>
    </source>
</reference>
<gene>
    <name evidence="2" type="ORF">Cob_v006802</name>
</gene>
<keyword evidence="3" id="KW-1185">Reference proteome</keyword>
<dbReference type="EMBL" id="AMCV02000017">
    <property type="protein sequence ID" value="TDZ20337.1"/>
    <property type="molecule type" value="Genomic_DNA"/>
</dbReference>
<name>A0A484FTK0_COLOR</name>
<accession>A0A484FTK0</accession>
<evidence type="ECO:0000313" key="3">
    <source>
        <dbReference type="Proteomes" id="UP000014480"/>
    </source>
</evidence>
<proteinExistence type="predicted"/>